<dbReference type="Gene3D" id="3.40.50.2300">
    <property type="match status" value="2"/>
</dbReference>
<feature type="domain" description="Periplasmic binding protein" evidence="4">
    <location>
        <begin position="35"/>
        <end position="285"/>
    </location>
</feature>
<accession>A0A512DVS7</accession>
<dbReference type="SUPFAM" id="SSF53822">
    <property type="entry name" value="Periplasmic binding protein-like I"/>
    <property type="match status" value="1"/>
</dbReference>
<dbReference type="RefSeq" id="WP_044430540.1">
    <property type="nucleotide sequence ID" value="NZ_BJYZ01000022.1"/>
</dbReference>
<protein>
    <submittedName>
        <fullName evidence="5">Sugar ABC transporter substrate-binding protein</fullName>
    </submittedName>
</protein>
<keyword evidence="6" id="KW-1185">Reference proteome</keyword>
<comment type="similarity">
    <text evidence="2">Belongs to the bacterial solute-binding protein 2 family.</text>
</comment>
<dbReference type="PANTHER" id="PTHR30036">
    <property type="entry name" value="D-XYLOSE-BINDING PERIPLASMIC PROTEIN"/>
    <property type="match status" value="1"/>
</dbReference>
<evidence type="ECO:0000256" key="1">
    <source>
        <dbReference type="ARBA" id="ARBA00004418"/>
    </source>
</evidence>
<dbReference type="Pfam" id="PF13407">
    <property type="entry name" value="Peripla_BP_4"/>
    <property type="match status" value="1"/>
</dbReference>
<dbReference type="EMBL" id="BJYZ01000022">
    <property type="protein sequence ID" value="GEO40573.1"/>
    <property type="molecule type" value="Genomic_DNA"/>
</dbReference>
<keyword evidence="3" id="KW-0732">Signal</keyword>
<feature type="signal peptide" evidence="3">
    <location>
        <begin position="1"/>
        <end position="27"/>
    </location>
</feature>
<dbReference type="InterPro" id="IPR028082">
    <property type="entry name" value="Peripla_BP_I"/>
</dbReference>
<feature type="chain" id="PRO_5021710888" evidence="3">
    <location>
        <begin position="28"/>
        <end position="320"/>
    </location>
</feature>
<evidence type="ECO:0000259" key="4">
    <source>
        <dbReference type="Pfam" id="PF13407"/>
    </source>
</evidence>
<dbReference type="OrthoDB" id="3837830at2"/>
<evidence type="ECO:0000256" key="2">
    <source>
        <dbReference type="ARBA" id="ARBA00007639"/>
    </source>
</evidence>
<dbReference type="InterPro" id="IPR050555">
    <property type="entry name" value="Bact_Solute-Bind_Prot2"/>
</dbReference>
<dbReference type="PANTHER" id="PTHR30036:SF7">
    <property type="entry name" value="ABC TRANSPORTER PERIPLASMIC-BINDING PROTEIN YPHF"/>
    <property type="match status" value="1"/>
</dbReference>
<comment type="subcellular location">
    <subcellularLocation>
        <location evidence="1">Periplasm</location>
    </subcellularLocation>
</comment>
<organism evidence="5 6">
    <name type="scientific">Skermanella aerolata</name>
    <dbReference type="NCBI Taxonomy" id="393310"/>
    <lineage>
        <taxon>Bacteria</taxon>
        <taxon>Pseudomonadati</taxon>
        <taxon>Pseudomonadota</taxon>
        <taxon>Alphaproteobacteria</taxon>
        <taxon>Rhodospirillales</taxon>
        <taxon>Azospirillaceae</taxon>
        <taxon>Skermanella</taxon>
    </lineage>
</organism>
<dbReference type="Proteomes" id="UP000321523">
    <property type="component" value="Unassembled WGS sequence"/>
</dbReference>
<gene>
    <name evidence="5" type="ORF">SAE02_47210</name>
</gene>
<dbReference type="InterPro" id="IPR025997">
    <property type="entry name" value="SBP_2_dom"/>
</dbReference>
<dbReference type="GO" id="GO:0030246">
    <property type="term" value="F:carbohydrate binding"/>
    <property type="evidence" value="ECO:0007669"/>
    <property type="project" value="TreeGrafter"/>
</dbReference>
<reference evidence="5 6" key="1">
    <citation type="submission" date="2019-07" db="EMBL/GenBank/DDBJ databases">
        <title>Whole genome shotgun sequence of Skermanella aerolata NBRC 106429.</title>
        <authorList>
            <person name="Hosoyama A."/>
            <person name="Uohara A."/>
            <person name="Ohji S."/>
            <person name="Ichikawa N."/>
        </authorList>
    </citation>
    <scope>NUCLEOTIDE SEQUENCE [LARGE SCALE GENOMIC DNA]</scope>
    <source>
        <strain evidence="5 6">NBRC 106429</strain>
    </source>
</reference>
<sequence length="320" mass="34790">MIRRRSALIGMAAAVAAGAFATQASFAQEKKTLAFVVNVPADFWQIARRGTEKAQKELPNYNIEFYIPGEMSAAAQKRILEDLLAKGVAGVSISPVNPDNSTEILNQVAAKAALFTQDADAPKSNRALYIGTDNVAAGRQAGEQMMKSLPNGGKAMVFVGTLDAANARERLQGIKEAIAGSKIEILDVRTDGGDQTKAKANVEDTLTKYPNIDLLVGLWAYNTPQIYNAVKAAGKEGKVKIVGFDEDQQTLKGISEDVIDATVVQQPYEFGYQSMIYLAKYIEGDKSFIPENKQRIIPTQVIDKTNVKDFAAKVRELLKK</sequence>
<evidence type="ECO:0000256" key="3">
    <source>
        <dbReference type="SAM" id="SignalP"/>
    </source>
</evidence>
<evidence type="ECO:0000313" key="6">
    <source>
        <dbReference type="Proteomes" id="UP000321523"/>
    </source>
</evidence>
<comment type="caution">
    <text evidence="5">The sequence shown here is derived from an EMBL/GenBank/DDBJ whole genome shotgun (WGS) entry which is preliminary data.</text>
</comment>
<dbReference type="GO" id="GO:0030288">
    <property type="term" value="C:outer membrane-bounded periplasmic space"/>
    <property type="evidence" value="ECO:0007669"/>
    <property type="project" value="TreeGrafter"/>
</dbReference>
<name>A0A512DVS7_9PROT</name>
<proteinExistence type="inferred from homology"/>
<dbReference type="CDD" id="cd06314">
    <property type="entry name" value="PBP1_tmGBP"/>
    <property type="match status" value="1"/>
</dbReference>
<dbReference type="AlphaFoldDB" id="A0A512DVS7"/>
<evidence type="ECO:0000313" key="5">
    <source>
        <dbReference type="EMBL" id="GEO40573.1"/>
    </source>
</evidence>